<evidence type="ECO:0008006" key="6">
    <source>
        <dbReference type="Google" id="ProtNLM"/>
    </source>
</evidence>
<protein>
    <recommendedName>
        <fullName evidence="6">Transcriptional regulator</fullName>
    </recommendedName>
</protein>
<evidence type="ECO:0000313" key="4">
    <source>
        <dbReference type="EMBL" id="SFQ84009.1"/>
    </source>
</evidence>
<gene>
    <name evidence="4" type="ORF">SAMN02745910_04145</name>
</gene>
<reference evidence="4 5" key="1">
    <citation type="submission" date="2016-10" db="EMBL/GenBank/DDBJ databases">
        <authorList>
            <person name="Varghese N."/>
            <person name="Submissions S."/>
        </authorList>
    </citation>
    <scope>NUCLEOTIDE SEQUENCE [LARGE SCALE GENOMIC DNA]</scope>
    <source>
        <strain evidence="4 5">DSM 13796</strain>
    </source>
</reference>
<dbReference type="Pfam" id="PF23159">
    <property type="entry name" value="WHD_Rok"/>
    <property type="match status" value="1"/>
</dbReference>
<proteinExistence type="predicted"/>
<organism evidence="4 5">
    <name type="scientific">Priestia endophytica DSM 13796</name>
    <dbReference type="NCBI Taxonomy" id="1121089"/>
    <lineage>
        <taxon>Bacteria</taxon>
        <taxon>Bacillati</taxon>
        <taxon>Bacillota</taxon>
        <taxon>Bacilli</taxon>
        <taxon>Bacillales</taxon>
        <taxon>Bacillaceae</taxon>
        <taxon>Priestia</taxon>
    </lineage>
</organism>
<evidence type="ECO:0000313" key="5">
    <source>
        <dbReference type="Proteomes" id="UP000182762"/>
    </source>
</evidence>
<keyword evidence="1" id="KW-0175">Coiled coil</keyword>
<accession>A0A1I6BSU7</accession>
<dbReference type="InterPro" id="IPR058971">
    <property type="entry name" value="Rok_N_oligomerisation"/>
</dbReference>
<sequence>MTRERTILLKKLEKLNQYEQNVLEEIQEERNALKKRLKDLDYIEGRHFVPSHVTINRTSHKKMEAYYEATQLLKNNPEKVFLAKEITAHVEQETGYKISQFAYFYKKLQEIDPNITRIRRGCYGYKSEKSTW</sequence>
<name>A0A1I6BSU7_9BACI</name>
<dbReference type="Proteomes" id="UP000182762">
    <property type="component" value="Unassembled WGS sequence"/>
</dbReference>
<dbReference type="RefSeq" id="WP_061802545.1">
    <property type="nucleotide sequence ID" value="NZ_FOXX01000013.1"/>
</dbReference>
<dbReference type="InterPro" id="IPR056984">
    <property type="entry name" value="WH_Rok"/>
</dbReference>
<dbReference type="EMBL" id="FOXX01000013">
    <property type="protein sequence ID" value="SFQ84009.1"/>
    <property type="molecule type" value="Genomic_DNA"/>
</dbReference>
<evidence type="ECO:0000259" key="3">
    <source>
        <dbReference type="Pfam" id="PF26513"/>
    </source>
</evidence>
<keyword evidence="5" id="KW-1185">Reference proteome</keyword>
<evidence type="ECO:0000259" key="2">
    <source>
        <dbReference type="Pfam" id="PF23159"/>
    </source>
</evidence>
<evidence type="ECO:0000256" key="1">
    <source>
        <dbReference type="SAM" id="Coils"/>
    </source>
</evidence>
<feature type="domain" description="Repressor Rok winged helix" evidence="2">
    <location>
        <begin position="68"/>
        <end position="123"/>
    </location>
</feature>
<comment type="caution">
    <text evidence="4">The sequence shown here is derived from an EMBL/GenBank/DDBJ whole genome shotgun (WGS) entry which is preliminary data.</text>
</comment>
<feature type="coiled-coil region" evidence="1">
    <location>
        <begin position="8"/>
        <end position="43"/>
    </location>
</feature>
<dbReference type="Pfam" id="PF26513">
    <property type="entry name" value="Rok_N"/>
    <property type="match status" value="1"/>
</dbReference>
<feature type="domain" description="Rok N-terminal oligomerisation" evidence="3">
    <location>
        <begin position="1"/>
        <end position="41"/>
    </location>
</feature>
<dbReference type="GeneID" id="93712710"/>